<organism evidence="4 5">
    <name type="scientific">Dipteronia sinensis</name>
    <dbReference type="NCBI Taxonomy" id="43782"/>
    <lineage>
        <taxon>Eukaryota</taxon>
        <taxon>Viridiplantae</taxon>
        <taxon>Streptophyta</taxon>
        <taxon>Embryophyta</taxon>
        <taxon>Tracheophyta</taxon>
        <taxon>Spermatophyta</taxon>
        <taxon>Magnoliopsida</taxon>
        <taxon>eudicotyledons</taxon>
        <taxon>Gunneridae</taxon>
        <taxon>Pentapetalae</taxon>
        <taxon>rosids</taxon>
        <taxon>malvids</taxon>
        <taxon>Sapindales</taxon>
        <taxon>Sapindaceae</taxon>
        <taxon>Hippocastanoideae</taxon>
        <taxon>Acereae</taxon>
        <taxon>Dipteronia</taxon>
    </lineage>
</organism>
<evidence type="ECO:0000313" key="4">
    <source>
        <dbReference type="EMBL" id="KAK3206372.1"/>
    </source>
</evidence>
<comment type="caution">
    <text evidence="4">The sequence shown here is derived from an EMBL/GenBank/DDBJ whole genome shotgun (WGS) entry which is preliminary data.</text>
</comment>
<dbReference type="AlphaFoldDB" id="A0AAE0A966"/>
<evidence type="ECO:0000256" key="3">
    <source>
        <dbReference type="SAM" id="Phobius"/>
    </source>
</evidence>
<gene>
    <name evidence="4" type="ORF">Dsin_020418</name>
</gene>
<dbReference type="PANTHER" id="PTHR10795">
    <property type="entry name" value="PROPROTEIN CONVERTASE SUBTILISIN/KEXIN"/>
    <property type="match status" value="1"/>
</dbReference>
<keyword evidence="3" id="KW-1133">Transmembrane helix</keyword>
<dbReference type="Gene3D" id="3.40.50.200">
    <property type="entry name" value="Peptidase S8/S53 domain"/>
    <property type="match status" value="1"/>
</dbReference>
<reference evidence="4" key="1">
    <citation type="journal article" date="2023" name="Plant J.">
        <title>Genome sequences and population genomics provide insights into the demographic history, inbreeding, and mutation load of two 'living fossil' tree species of Dipteronia.</title>
        <authorList>
            <person name="Feng Y."/>
            <person name="Comes H.P."/>
            <person name="Chen J."/>
            <person name="Zhu S."/>
            <person name="Lu R."/>
            <person name="Zhang X."/>
            <person name="Li P."/>
            <person name="Qiu J."/>
            <person name="Olsen K.M."/>
            <person name="Qiu Y."/>
        </authorList>
    </citation>
    <scope>NUCLEOTIDE SEQUENCE</scope>
    <source>
        <strain evidence="4">NBL</strain>
    </source>
</reference>
<keyword evidence="3" id="KW-0812">Transmembrane</keyword>
<dbReference type="SUPFAM" id="SSF52743">
    <property type="entry name" value="Subtilisin-like"/>
    <property type="match status" value="1"/>
</dbReference>
<dbReference type="Gene3D" id="3.50.30.30">
    <property type="match status" value="1"/>
</dbReference>
<dbReference type="Proteomes" id="UP001281410">
    <property type="component" value="Unassembled WGS sequence"/>
</dbReference>
<dbReference type="InterPro" id="IPR036852">
    <property type="entry name" value="Peptidase_S8/S53_dom_sf"/>
</dbReference>
<dbReference type="EMBL" id="JANJYJ010000006">
    <property type="protein sequence ID" value="KAK3206372.1"/>
    <property type="molecule type" value="Genomic_DNA"/>
</dbReference>
<evidence type="ECO:0000256" key="2">
    <source>
        <dbReference type="ARBA" id="ARBA00022729"/>
    </source>
</evidence>
<feature type="transmembrane region" description="Helical" evidence="3">
    <location>
        <begin position="42"/>
        <end position="61"/>
    </location>
</feature>
<keyword evidence="3" id="KW-0472">Membrane</keyword>
<protein>
    <submittedName>
        <fullName evidence="4">Uncharacterized protein</fullName>
    </submittedName>
</protein>
<evidence type="ECO:0000313" key="5">
    <source>
        <dbReference type="Proteomes" id="UP001281410"/>
    </source>
</evidence>
<evidence type="ECO:0000256" key="1">
    <source>
        <dbReference type="ARBA" id="ARBA00011073"/>
    </source>
</evidence>
<dbReference type="GO" id="GO:0004252">
    <property type="term" value="F:serine-type endopeptidase activity"/>
    <property type="evidence" value="ECO:0007669"/>
    <property type="project" value="InterPro"/>
</dbReference>
<name>A0AAE0A966_9ROSI</name>
<keyword evidence="2" id="KW-0732">Signal</keyword>
<sequence length="116" mass="12585">MPRSCQTWDKRKLSHVHIVYMGALPAGDYSPHHTISVFFKKLLGAGNVFILPMILSQLVLFRAMDKGILTTASDNNYGPEPASTSAVVPWILSVAASNIDQLFIDNAVLGDGTTLV</sequence>
<accession>A0AAE0A966</accession>
<dbReference type="InterPro" id="IPR045051">
    <property type="entry name" value="SBT"/>
</dbReference>
<proteinExistence type="inferred from homology"/>
<comment type="similarity">
    <text evidence="1">Belongs to the peptidase S8 family.</text>
</comment>
<keyword evidence="5" id="KW-1185">Reference proteome</keyword>
<dbReference type="GO" id="GO:0006508">
    <property type="term" value="P:proteolysis"/>
    <property type="evidence" value="ECO:0007669"/>
    <property type="project" value="InterPro"/>
</dbReference>